<dbReference type="KEGG" id="pgis:I6I06_02010"/>
<sequence>MDKVKFYVGLDVHKDSIAIASAAAYSRDDPHFVGTTRYSVISLTKALSRLGAPSELSICHEAGPCGYGLVRALREQGRADLEAVLALHDRQLHCICAHQYRAAWARLQNFVSSDAPPPLPARQPL</sequence>
<dbReference type="RefSeq" id="WP_174447381.1">
    <property type="nucleotide sequence ID" value="NZ_CP066075.1"/>
</dbReference>
<proteinExistence type="predicted"/>
<dbReference type="Proteomes" id="UP000595610">
    <property type="component" value="Chromosome 1"/>
</dbReference>
<evidence type="ECO:0008006" key="3">
    <source>
        <dbReference type="Google" id="ProtNLM"/>
    </source>
</evidence>
<evidence type="ECO:0000313" key="1">
    <source>
        <dbReference type="EMBL" id="QQC64303.1"/>
    </source>
</evidence>
<name>A0A7T4N2X8_9BURK</name>
<accession>A0A7T4N2X8</accession>
<protein>
    <recommendedName>
        <fullName evidence="3">Transposase</fullName>
    </recommendedName>
</protein>
<organism evidence="1 2">
    <name type="scientific">Paraburkholderia ginsengisoli</name>
    <dbReference type="NCBI Taxonomy" id="311231"/>
    <lineage>
        <taxon>Bacteria</taxon>
        <taxon>Pseudomonadati</taxon>
        <taxon>Pseudomonadota</taxon>
        <taxon>Betaproteobacteria</taxon>
        <taxon>Burkholderiales</taxon>
        <taxon>Burkholderiaceae</taxon>
        <taxon>Paraburkholderia</taxon>
    </lineage>
</organism>
<keyword evidence="2" id="KW-1185">Reference proteome</keyword>
<evidence type="ECO:0000313" key="2">
    <source>
        <dbReference type="Proteomes" id="UP000595610"/>
    </source>
</evidence>
<gene>
    <name evidence="1" type="ORF">I6I06_02010</name>
</gene>
<reference evidence="1 2" key="1">
    <citation type="submission" date="2020-12" db="EMBL/GenBank/DDBJ databases">
        <title>FDA dAtabase for Regulatory Grade micrObial Sequences (FDA-ARGOS): Supporting development and validation of Infectious Disease Dx tests.</title>
        <authorList>
            <person name="Nelson B."/>
            <person name="Plummer A."/>
            <person name="Tallon L."/>
            <person name="Sadzewicz L."/>
            <person name="Zhao X."/>
            <person name="Boylan J."/>
            <person name="Ott S."/>
            <person name="Bowen H."/>
            <person name="Vavikolanu K."/>
            <person name="Mehta A."/>
            <person name="Aluvathingal J."/>
            <person name="Nadendla S."/>
            <person name="Myers T."/>
            <person name="Yan Y."/>
            <person name="Sichtig H."/>
        </authorList>
    </citation>
    <scope>NUCLEOTIDE SEQUENCE [LARGE SCALE GENOMIC DNA]</scope>
    <source>
        <strain evidence="1 2">FDAARGOS_1049</strain>
    </source>
</reference>
<dbReference type="AlphaFoldDB" id="A0A7T4N2X8"/>
<dbReference type="EMBL" id="CP066075">
    <property type="protein sequence ID" value="QQC64303.1"/>
    <property type="molecule type" value="Genomic_DNA"/>
</dbReference>